<dbReference type="Proteomes" id="UP000612362">
    <property type="component" value="Unassembled WGS sequence"/>
</dbReference>
<sequence>MRKRSYDYKKDTEIKSRSMQNANNGASILWQEPDPIMRRRWMRNDAKLRNSIQKSMHSNGSQ</sequence>
<dbReference type="EMBL" id="BNJF01000006">
    <property type="protein sequence ID" value="GHO49960.1"/>
    <property type="molecule type" value="Genomic_DNA"/>
</dbReference>
<protein>
    <submittedName>
        <fullName evidence="1">Uncharacterized protein</fullName>
    </submittedName>
</protein>
<evidence type="ECO:0000313" key="2">
    <source>
        <dbReference type="Proteomes" id="UP000612362"/>
    </source>
</evidence>
<gene>
    <name evidence="1" type="ORF">KSX_81230</name>
</gene>
<organism evidence="1 2">
    <name type="scientific">Ktedonospora formicarum</name>
    <dbReference type="NCBI Taxonomy" id="2778364"/>
    <lineage>
        <taxon>Bacteria</taxon>
        <taxon>Bacillati</taxon>
        <taxon>Chloroflexota</taxon>
        <taxon>Ktedonobacteria</taxon>
        <taxon>Ktedonobacterales</taxon>
        <taxon>Ktedonobacteraceae</taxon>
        <taxon>Ktedonospora</taxon>
    </lineage>
</organism>
<evidence type="ECO:0000313" key="1">
    <source>
        <dbReference type="EMBL" id="GHO49960.1"/>
    </source>
</evidence>
<name>A0A8J3MW36_9CHLR</name>
<reference evidence="1" key="1">
    <citation type="submission" date="2020-10" db="EMBL/GenBank/DDBJ databases">
        <title>Taxonomic study of unclassified bacteria belonging to the class Ktedonobacteria.</title>
        <authorList>
            <person name="Yabe S."/>
            <person name="Wang C.M."/>
            <person name="Zheng Y."/>
            <person name="Sakai Y."/>
            <person name="Cavaletti L."/>
            <person name="Monciardini P."/>
            <person name="Donadio S."/>
        </authorList>
    </citation>
    <scope>NUCLEOTIDE SEQUENCE</scope>
    <source>
        <strain evidence="1">SOSP1-1</strain>
    </source>
</reference>
<accession>A0A8J3MW36</accession>
<keyword evidence="2" id="KW-1185">Reference proteome</keyword>
<proteinExistence type="predicted"/>
<dbReference type="AlphaFoldDB" id="A0A8J3MW36"/>
<comment type="caution">
    <text evidence="1">The sequence shown here is derived from an EMBL/GenBank/DDBJ whole genome shotgun (WGS) entry which is preliminary data.</text>
</comment>